<sequence length="481" mass="52925">MSGRGYDNHLHELLVKILQQLDNMNIQGSLAYNDIVGTNKGNIDDLLLKLLEHVVLSGNSAPPNGTNKNTITPSHVSHPGQQPQAPYGYQYALSAHQAQSVVYPVAQIAQQAQTGPTAVTLGSVGPTAAPRQETTFPHGFTARTLHDPASGAWNMDTEKPSALCVACQVGKHVRLPFASSDIMVTSCFDAIHSDVWTSPIPSLSVPRPPDTNIVCCMWLFRHKYLANGMLSRYDARLVANGNTQLEGVDVDETFSTVVKSGTIRTVLSLTASRHWSIHQLDVKNAFLHGDLLETVYMHQPHGFQDSVHPLWAKTAPELCFSGLRLILLGAHMGNYNPSWTLIDTEAKLESDGDPHQPTLSHSIIEAECPGVANVVAETRWLRNLLRELHTLLTSATLVYCDNVSAVYLSCNPVQHQRTKHIEIDIHFVRDLVAAGQVRFLPVPPRYQFADVFTKEPPSTLFKEFCSSLCVRSPPAQTAREC</sequence>
<dbReference type="EMBL" id="BKCJ010010986">
    <property type="protein sequence ID" value="GEU94051.1"/>
    <property type="molecule type" value="Genomic_DNA"/>
</dbReference>
<reference evidence="3" key="1">
    <citation type="journal article" date="2019" name="Sci. Rep.">
        <title>Draft genome of Tanacetum cinerariifolium, the natural source of mosquito coil.</title>
        <authorList>
            <person name="Yamashiro T."/>
            <person name="Shiraishi A."/>
            <person name="Satake H."/>
            <person name="Nakayama K."/>
        </authorList>
    </citation>
    <scope>NUCLEOTIDE SEQUENCE</scope>
</reference>
<dbReference type="PANTHER" id="PTHR11439">
    <property type="entry name" value="GAG-POL-RELATED RETROTRANSPOSON"/>
    <property type="match status" value="1"/>
</dbReference>
<proteinExistence type="predicted"/>
<evidence type="ECO:0000313" key="3">
    <source>
        <dbReference type="EMBL" id="GEU94051.1"/>
    </source>
</evidence>
<dbReference type="Pfam" id="PF07727">
    <property type="entry name" value="RVT_2"/>
    <property type="match status" value="1"/>
</dbReference>
<feature type="domain" description="Reverse transcriptase Ty1/copia-type" evidence="2">
    <location>
        <begin position="206"/>
        <end position="305"/>
    </location>
</feature>
<comment type="caution">
    <text evidence="3">The sequence shown here is derived from an EMBL/GenBank/DDBJ whole genome shotgun (WGS) entry which is preliminary data.</text>
</comment>
<dbReference type="PANTHER" id="PTHR11439:SF524">
    <property type="entry name" value="RNA-DIRECTED DNA POLYMERASE, PROTEIN KINASE RLK-PELLE-DLSV FAMILY"/>
    <property type="match status" value="1"/>
</dbReference>
<gene>
    <name evidence="3" type="ORF">Tci_066029</name>
</gene>
<name>A0A6L2P6I6_TANCI</name>
<dbReference type="InterPro" id="IPR013103">
    <property type="entry name" value="RVT_2"/>
</dbReference>
<feature type="compositionally biased region" description="Polar residues" evidence="1">
    <location>
        <begin position="58"/>
        <end position="75"/>
    </location>
</feature>
<organism evidence="3">
    <name type="scientific">Tanacetum cinerariifolium</name>
    <name type="common">Dalmatian daisy</name>
    <name type="synonym">Chrysanthemum cinerariifolium</name>
    <dbReference type="NCBI Taxonomy" id="118510"/>
    <lineage>
        <taxon>Eukaryota</taxon>
        <taxon>Viridiplantae</taxon>
        <taxon>Streptophyta</taxon>
        <taxon>Embryophyta</taxon>
        <taxon>Tracheophyta</taxon>
        <taxon>Spermatophyta</taxon>
        <taxon>Magnoliopsida</taxon>
        <taxon>eudicotyledons</taxon>
        <taxon>Gunneridae</taxon>
        <taxon>Pentapetalae</taxon>
        <taxon>asterids</taxon>
        <taxon>campanulids</taxon>
        <taxon>Asterales</taxon>
        <taxon>Asteraceae</taxon>
        <taxon>Asteroideae</taxon>
        <taxon>Anthemideae</taxon>
        <taxon>Anthemidinae</taxon>
        <taxon>Tanacetum</taxon>
    </lineage>
</organism>
<dbReference type="CDD" id="cd09272">
    <property type="entry name" value="RNase_HI_RT_Ty1"/>
    <property type="match status" value="1"/>
</dbReference>
<accession>A0A6L2P6I6</accession>
<evidence type="ECO:0000259" key="2">
    <source>
        <dbReference type="Pfam" id="PF07727"/>
    </source>
</evidence>
<protein>
    <submittedName>
        <fullName evidence="3">Ribonuclease H-like domain-containing protein</fullName>
    </submittedName>
</protein>
<dbReference type="AlphaFoldDB" id="A0A6L2P6I6"/>
<evidence type="ECO:0000256" key="1">
    <source>
        <dbReference type="SAM" id="MobiDB-lite"/>
    </source>
</evidence>
<feature type="region of interest" description="Disordered" evidence="1">
    <location>
        <begin position="58"/>
        <end position="83"/>
    </location>
</feature>